<dbReference type="EMBL" id="CP017560">
    <property type="protein sequence ID" value="AOV07502.1"/>
    <property type="molecule type" value="Genomic_DNA"/>
</dbReference>
<dbReference type="KEGG" id="surl:BI350_08130"/>
<proteinExistence type="inferred from homology"/>
<accession>A0A1D8JFL4</accession>
<protein>
    <recommendedName>
        <fullName evidence="2">YCII-related domain-containing protein</fullName>
    </recommendedName>
</protein>
<dbReference type="Proteomes" id="UP000185746">
    <property type="component" value="Chromosome"/>
</dbReference>
<dbReference type="Pfam" id="PF03795">
    <property type="entry name" value="YCII"/>
    <property type="match status" value="1"/>
</dbReference>
<sequence length="119" mass="13654">MRYLILLTPSKNWIDGIILHNQPFMPEHAVYVQNEYNNGNIVLAGPFGSSTGGAIVIDADNEEYVIKFAENDPAVKNSVFSYEIKQWDYKMSNLENINPNFGQEYIEYKHKVQKQLGII</sequence>
<dbReference type="InterPro" id="IPR005545">
    <property type="entry name" value="YCII"/>
</dbReference>
<evidence type="ECO:0000313" key="3">
    <source>
        <dbReference type="EMBL" id="AOV07502.1"/>
    </source>
</evidence>
<evidence type="ECO:0000259" key="2">
    <source>
        <dbReference type="Pfam" id="PF03795"/>
    </source>
</evidence>
<dbReference type="InterPro" id="IPR011008">
    <property type="entry name" value="Dimeric_a/b-barrel"/>
</dbReference>
<dbReference type="AlphaFoldDB" id="A0A1D8JFL4"/>
<reference evidence="3 4" key="1">
    <citation type="submission" date="2016-09" db="EMBL/GenBank/DDBJ databases">
        <title>Complete genome sequence of the Lysinibacillus sphaericus LMG 22257, a specie of Bacillus with ureolytic activity that can effectively biodeposit calcium carbonate.</title>
        <authorList>
            <person name="Yan W."/>
        </authorList>
    </citation>
    <scope>NUCLEOTIDE SEQUENCE [LARGE SCALE GENOMIC DNA]</scope>
    <source>
        <strain evidence="3 4">LMG 22257</strain>
    </source>
</reference>
<keyword evidence="4" id="KW-1185">Reference proteome</keyword>
<organism evidence="3 4">
    <name type="scientific">Sporosarcina ureilytica</name>
    <dbReference type="NCBI Taxonomy" id="298596"/>
    <lineage>
        <taxon>Bacteria</taxon>
        <taxon>Bacillati</taxon>
        <taxon>Bacillota</taxon>
        <taxon>Bacilli</taxon>
        <taxon>Bacillales</taxon>
        <taxon>Caryophanaceae</taxon>
        <taxon>Sporosarcina</taxon>
    </lineage>
</organism>
<comment type="similarity">
    <text evidence="1">Belongs to the YciI family.</text>
</comment>
<dbReference type="RefSeq" id="WP_075527633.1">
    <property type="nucleotide sequence ID" value="NZ_CP017560.1"/>
</dbReference>
<feature type="domain" description="YCII-related" evidence="2">
    <location>
        <begin position="1"/>
        <end position="87"/>
    </location>
</feature>
<evidence type="ECO:0000256" key="1">
    <source>
        <dbReference type="ARBA" id="ARBA00007689"/>
    </source>
</evidence>
<dbReference type="SUPFAM" id="SSF54909">
    <property type="entry name" value="Dimeric alpha+beta barrel"/>
    <property type="match status" value="1"/>
</dbReference>
<dbReference type="PANTHER" id="PTHR37828:SF1">
    <property type="entry name" value="YCII-RELATED DOMAIN-CONTAINING PROTEIN"/>
    <property type="match status" value="1"/>
</dbReference>
<gene>
    <name evidence="3" type="ORF">BI350_08130</name>
</gene>
<dbReference type="PANTHER" id="PTHR37828">
    <property type="entry name" value="GSR2449 PROTEIN"/>
    <property type="match status" value="1"/>
</dbReference>
<evidence type="ECO:0000313" key="4">
    <source>
        <dbReference type="Proteomes" id="UP000185746"/>
    </source>
</evidence>
<dbReference type="Gene3D" id="3.30.70.1060">
    <property type="entry name" value="Dimeric alpha+beta barrel"/>
    <property type="match status" value="1"/>
</dbReference>
<name>A0A1D8JFL4_9BACL</name>